<dbReference type="RefSeq" id="WP_211282083.1">
    <property type="nucleotide sequence ID" value="NZ_MVIC01000097.1"/>
</dbReference>
<feature type="non-terminal residue" evidence="2">
    <location>
        <position position="1"/>
    </location>
</feature>
<dbReference type="Proteomes" id="UP000192374">
    <property type="component" value="Unassembled WGS sequence"/>
</dbReference>
<evidence type="ECO:0000256" key="1">
    <source>
        <dbReference type="SAM" id="MobiDB-lite"/>
    </source>
</evidence>
<sequence>RNGVTETPLKRQPAPAREATTHPAERPVLIFIFHRGAKPPWQLLAIQESGRFRRDGAFWHNWRLSAA</sequence>
<evidence type="ECO:0000313" key="2">
    <source>
        <dbReference type="EMBL" id="ORB10735.1"/>
    </source>
</evidence>
<feature type="region of interest" description="Disordered" evidence="1">
    <location>
        <begin position="1"/>
        <end position="22"/>
    </location>
</feature>
<evidence type="ECO:0000313" key="3">
    <source>
        <dbReference type="Proteomes" id="UP000192374"/>
    </source>
</evidence>
<protein>
    <submittedName>
        <fullName evidence="2">Uncharacterized protein</fullName>
    </submittedName>
</protein>
<reference evidence="2 3" key="1">
    <citation type="submission" date="2017-02" db="EMBL/GenBank/DDBJ databases">
        <title>The new phylogeny of genus Mycobacterium.</title>
        <authorList>
            <person name="Tortoli E."/>
            <person name="Trovato A."/>
            <person name="Cirillo D.M."/>
        </authorList>
    </citation>
    <scope>NUCLEOTIDE SEQUENCE [LARGE SCALE GENOMIC DNA]</scope>
    <source>
        <strain evidence="2 3">DSM 45145</strain>
    </source>
</reference>
<proteinExistence type="predicted"/>
<organism evidence="2 3">
    <name type="scientific">Mycobacterium noviomagense</name>
    <dbReference type="NCBI Taxonomy" id="459858"/>
    <lineage>
        <taxon>Bacteria</taxon>
        <taxon>Bacillati</taxon>
        <taxon>Actinomycetota</taxon>
        <taxon>Actinomycetes</taxon>
        <taxon>Mycobacteriales</taxon>
        <taxon>Mycobacteriaceae</taxon>
        <taxon>Mycobacterium</taxon>
    </lineage>
</organism>
<gene>
    <name evidence="2" type="ORF">BST37_22595</name>
</gene>
<dbReference type="EMBL" id="MVIC01000097">
    <property type="protein sequence ID" value="ORB10735.1"/>
    <property type="molecule type" value="Genomic_DNA"/>
</dbReference>
<comment type="caution">
    <text evidence="2">The sequence shown here is derived from an EMBL/GenBank/DDBJ whole genome shotgun (WGS) entry which is preliminary data.</text>
</comment>
<keyword evidence="3" id="KW-1185">Reference proteome</keyword>
<accession>A0ABX3SYI5</accession>
<name>A0ABX3SYI5_9MYCO</name>